<dbReference type="PANTHER" id="PTHR21015">
    <property type="entry name" value="UDP-N-ACETYLGLUCOSAMINE--N-ACETYLMURAMYL-(PENTAPEPTIDE) PYROPHOSPHORYL-UNDECAPRENOL N-ACETYLGLUCOSAMINE TRANSFERASE 1"/>
    <property type="match status" value="1"/>
</dbReference>
<dbReference type="Pfam" id="PF04101">
    <property type="entry name" value="Glyco_tran_28_C"/>
    <property type="match status" value="1"/>
</dbReference>
<keyword evidence="1" id="KW-0472">Membrane</keyword>
<dbReference type="SUPFAM" id="SSF53756">
    <property type="entry name" value="UDP-Glycosyltransferase/glycogen phosphorylase"/>
    <property type="match status" value="1"/>
</dbReference>
<organism evidence="3 4">
    <name type="scientific">Paenibacillus radicis</name>
    <name type="common">ex Xue et al. 2023</name>
    <dbReference type="NCBI Taxonomy" id="2972489"/>
    <lineage>
        <taxon>Bacteria</taxon>
        <taxon>Bacillati</taxon>
        <taxon>Bacillota</taxon>
        <taxon>Bacilli</taxon>
        <taxon>Bacillales</taxon>
        <taxon>Paenibacillaceae</taxon>
        <taxon>Paenibacillus</taxon>
    </lineage>
</organism>
<protein>
    <recommendedName>
        <fullName evidence="2">Glycosyl transferase family 28 C-terminal domain-containing protein</fullName>
    </recommendedName>
</protein>
<proteinExistence type="predicted"/>
<feature type="domain" description="Glycosyl transferase family 28 C-terminal" evidence="2">
    <location>
        <begin position="164"/>
        <end position="298"/>
    </location>
</feature>
<dbReference type="Gene3D" id="3.40.50.2000">
    <property type="entry name" value="Glycogen Phosphorylase B"/>
    <property type="match status" value="1"/>
</dbReference>
<accession>A0ABT1YIY3</accession>
<evidence type="ECO:0000313" key="3">
    <source>
        <dbReference type="EMBL" id="MCR8632384.1"/>
    </source>
</evidence>
<reference evidence="3 4" key="1">
    <citation type="submission" date="2022-08" db="EMBL/GenBank/DDBJ databases">
        <title>Paenibacillus endoradicis sp. nov., Paenibacillus radicibacter sp. nov and Paenibacillus pararadicis sp. nov., three cold-adapted plant growth-promoting bacteria isolated from root of Larix gmelinii in Great Khingan.</title>
        <authorList>
            <person name="Xue H."/>
        </authorList>
    </citation>
    <scope>NUCLEOTIDE SEQUENCE [LARGE SCALE GENOMIC DNA]</scope>
    <source>
        <strain evidence="3 4">N5-1-1-5</strain>
    </source>
</reference>
<name>A0ABT1YIY3_9BACL</name>
<dbReference type="Proteomes" id="UP001300012">
    <property type="component" value="Unassembled WGS sequence"/>
</dbReference>
<dbReference type="EMBL" id="JANQBD010000009">
    <property type="protein sequence ID" value="MCR8632384.1"/>
    <property type="molecule type" value="Genomic_DNA"/>
</dbReference>
<evidence type="ECO:0000259" key="2">
    <source>
        <dbReference type="Pfam" id="PF04101"/>
    </source>
</evidence>
<dbReference type="RefSeq" id="WP_258213970.1">
    <property type="nucleotide sequence ID" value="NZ_JANQBD010000009.1"/>
</dbReference>
<gene>
    <name evidence="3" type="ORF">NV381_14345</name>
</gene>
<evidence type="ECO:0000313" key="4">
    <source>
        <dbReference type="Proteomes" id="UP001300012"/>
    </source>
</evidence>
<keyword evidence="4" id="KW-1185">Reference proteome</keyword>
<comment type="caution">
    <text evidence="3">The sequence shown here is derived from an EMBL/GenBank/DDBJ whole genome shotgun (WGS) entry which is preliminary data.</text>
</comment>
<sequence>MNIKILVGASKNIGLGHLSRCGMLASFMEHNDLKIELYVLRDPSPGNQVELNYPIVTYEEFYQLCTRNCPEAIIFDMPLQVLRLEFIQKIKKLGIQTIIFDDDGELCDKDYCSILISCSVKFLNIDSNIIRKGPNYILLNPSFREIRKKEKLINNEIKKVLLSFGGSDPNQITLKVLSMFRGFSDYSFDITVVLGKLSDELPPNLLESHLNVKVLRNVLNMSEQLVDTDLAILSGGMTMYEACCVGTPAIIISQNQQQNQEASYLHQQGCVLNAGMHDHITEPVLNKVIKELQDKNVRMQLSQYAAQLVDGEGLARVTNIVKDVLR</sequence>
<dbReference type="PANTHER" id="PTHR21015:SF22">
    <property type="entry name" value="GLYCOSYLTRANSFERASE"/>
    <property type="match status" value="1"/>
</dbReference>
<evidence type="ECO:0000256" key="1">
    <source>
        <dbReference type="ARBA" id="ARBA00023136"/>
    </source>
</evidence>
<dbReference type="InterPro" id="IPR007235">
    <property type="entry name" value="Glyco_trans_28_C"/>
</dbReference>